<dbReference type="OrthoDB" id="102559at2759"/>
<reference evidence="3 4" key="1">
    <citation type="submission" date="2013-05" db="EMBL/GenBank/DDBJ databases">
        <title>Drechslerella stenobrocha genome reveals carnivorous origination and mechanical trapping mechanism of predatory fungi.</title>
        <authorList>
            <person name="Liu X."/>
            <person name="Zhang W."/>
            <person name="Liu K."/>
        </authorList>
    </citation>
    <scope>NUCLEOTIDE SEQUENCE [LARGE SCALE GENOMIC DNA]</scope>
    <source>
        <strain evidence="3 4">248</strain>
    </source>
</reference>
<dbReference type="GO" id="GO:0005634">
    <property type="term" value="C:nucleus"/>
    <property type="evidence" value="ECO:0007669"/>
    <property type="project" value="TreeGrafter"/>
</dbReference>
<evidence type="ECO:0000313" key="3">
    <source>
        <dbReference type="EMBL" id="EWC46087.1"/>
    </source>
</evidence>
<gene>
    <name evidence="3" type="ORF">DRE_04661</name>
</gene>
<dbReference type="Pfam" id="PF00581">
    <property type="entry name" value="Rhodanese"/>
    <property type="match status" value="1"/>
</dbReference>
<sequence length="179" mass="19863">METDPPLKRISREELAALLLDAQKEAPQPDDQTAAAAAPAPKPTIAIIDVRDSDHVGGHIRSSIHSPSTTLGIDMDTLLPKLKSYDKVIFHCALSQQRGPSAAYKYLRTKRALEQRRRLATSAEEEELLFGSISGGKGEGAQEVYVLDGGFVKWQEKYGGDERLTEKYDAEIWKEGYDY</sequence>
<dbReference type="GO" id="GO:0004725">
    <property type="term" value="F:protein tyrosine phosphatase activity"/>
    <property type="evidence" value="ECO:0007669"/>
    <property type="project" value="TreeGrafter"/>
</dbReference>
<evidence type="ECO:0000259" key="2">
    <source>
        <dbReference type="PROSITE" id="PS50206"/>
    </source>
</evidence>
<dbReference type="HOGENOM" id="CLU_107716_1_0_1"/>
<dbReference type="Proteomes" id="UP000024837">
    <property type="component" value="Unassembled WGS sequence"/>
</dbReference>
<dbReference type="SUPFAM" id="SSF52821">
    <property type="entry name" value="Rhodanese/Cell cycle control phosphatase"/>
    <property type="match status" value="1"/>
</dbReference>
<dbReference type="PANTHER" id="PTHR10828">
    <property type="entry name" value="M-PHASE INDUCER PHOSPHATASE DUAL SPECIFICITY PHOSPHATASE CDC25"/>
    <property type="match status" value="1"/>
</dbReference>
<dbReference type="GO" id="GO:0005737">
    <property type="term" value="C:cytoplasm"/>
    <property type="evidence" value="ECO:0007669"/>
    <property type="project" value="TreeGrafter"/>
</dbReference>
<dbReference type="Gene3D" id="3.40.250.10">
    <property type="entry name" value="Rhodanese-like domain"/>
    <property type="match status" value="1"/>
</dbReference>
<name>W7I0S0_9PEZI</name>
<keyword evidence="4" id="KW-1185">Reference proteome</keyword>
<dbReference type="PROSITE" id="PS50206">
    <property type="entry name" value="RHODANESE_3"/>
    <property type="match status" value="1"/>
</dbReference>
<feature type="region of interest" description="Disordered" evidence="1">
    <location>
        <begin position="22"/>
        <end position="42"/>
    </location>
</feature>
<evidence type="ECO:0000313" key="4">
    <source>
        <dbReference type="Proteomes" id="UP000024837"/>
    </source>
</evidence>
<dbReference type="InterPro" id="IPR001763">
    <property type="entry name" value="Rhodanese-like_dom"/>
</dbReference>
<dbReference type="AlphaFoldDB" id="W7I0S0"/>
<feature type="compositionally biased region" description="Low complexity" evidence="1">
    <location>
        <begin position="29"/>
        <end position="42"/>
    </location>
</feature>
<dbReference type="EMBL" id="KI966421">
    <property type="protein sequence ID" value="EWC46087.1"/>
    <property type="molecule type" value="Genomic_DNA"/>
</dbReference>
<accession>W7I0S0</accession>
<organism evidence="3 4">
    <name type="scientific">Drechslerella stenobrocha 248</name>
    <dbReference type="NCBI Taxonomy" id="1043628"/>
    <lineage>
        <taxon>Eukaryota</taxon>
        <taxon>Fungi</taxon>
        <taxon>Dikarya</taxon>
        <taxon>Ascomycota</taxon>
        <taxon>Pezizomycotina</taxon>
        <taxon>Orbiliomycetes</taxon>
        <taxon>Orbiliales</taxon>
        <taxon>Orbiliaceae</taxon>
        <taxon>Drechslerella</taxon>
    </lineage>
</organism>
<evidence type="ECO:0000256" key="1">
    <source>
        <dbReference type="SAM" id="MobiDB-lite"/>
    </source>
</evidence>
<dbReference type="PANTHER" id="PTHR10828:SF38">
    <property type="entry name" value="ARSENICAL-RESISTANCE PROTEIN 2-RELATED"/>
    <property type="match status" value="1"/>
</dbReference>
<protein>
    <recommendedName>
        <fullName evidence="2">Rhodanese domain-containing protein</fullName>
    </recommendedName>
</protein>
<proteinExistence type="predicted"/>
<dbReference type="InterPro" id="IPR036873">
    <property type="entry name" value="Rhodanese-like_dom_sf"/>
</dbReference>
<feature type="domain" description="Rhodanese" evidence="2">
    <location>
        <begin position="41"/>
        <end position="163"/>
    </location>
</feature>
<dbReference type="SMART" id="SM00450">
    <property type="entry name" value="RHOD"/>
    <property type="match status" value="1"/>
</dbReference>